<organism evidence="1 2">
    <name type="scientific">Vibrio phage phi 1</name>
    <dbReference type="NCBI Taxonomy" id="1589297"/>
    <lineage>
        <taxon>Viruses</taxon>
        <taxon>Duplodnaviria</taxon>
        <taxon>Heunggongvirae</taxon>
        <taxon>Uroviricota</taxon>
        <taxon>Caudoviricetes</taxon>
        <taxon>Schitoviridae</taxon>
        <taxon>Pacinivirus</taxon>
        <taxon>Pacinivirus phi1</taxon>
    </lineage>
</organism>
<name>A0A0B5H8N4_9CAUD</name>
<protein>
    <submittedName>
        <fullName evidence="1">Uncharacterized protein</fullName>
    </submittedName>
</protein>
<evidence type="ECO:0000313" key="2">
    <source>
        <dbReference type="Proteomes" id="UP000031803"/>
    </source>
</evidence>
<dbReference type="KEGG" id="vg:26625691"/>
<evidence type="ECO:0000313" key="1">
    <source>
        <dbReference type="EMBL" id="AJF40753.1"/>
    </source>
</evidence>
<dbReference type="Proteomes" id="UP000031803">
    <property type="component" value="Segment"/>
</dbReference>
<dbReference type="RefSeq" id="YP_009198613.1">
    <property type="nucleotide sequence ID" value="NC_028799.1"/>
</dbReference>
<dbReference type="EMBL" id="KP280062">
    <property type="protein sequence ID" value="AJF40753.1"/>
    <property type="molecule type" value="Genomic_DNA"/>
</dbReference>
<sequence>MTLHKVTKQTKVYTEYTYYVYGTFPIAYNIFFERLTY</sequence>
<keyword evidence="2" id="KW-1185">Reference proteome</keyword>
<accession>A0A0B5H8N4</accession>
<proteinExistence type="predicted"/>
<reference evidence="1 2" key="1">
    <citation type="submission" date="2014-12" db="EMBL/GenBank/DDBJ databases">
        <title>Complete genome sequences of three Vibrio cholerae specific bacteriophages.</title>
        <authorList>
            <person name="Bhandare S.G."/>
            <person name="Warry A."/>
            <person name="Emes R.D."/>
            <person name="Hooton S.P.T."/>
            <person name="Barrow P.A."/>
            <person name="Atterbury R.J."/>
        </authorList>
    </citation>
    <scope>NUCLEOTIDE SEQUENCE [LARGE SCALE GENOMIC DNA]</scope>
</reference>
<gene>
    <name evidence="1" type="ORF">SBVP1_0095</name>
</gene>
<dbReference type="GeneID" id="26625691"/>